<proteinExistence type="predicted"/>
<dbReference type="EMBL" id="CP025704">
    <property type="protein sequence ID" value="AUN98515.1"/>
    <property type="molecule type" value="Genomic_DNA"/>
</dbReference>
<evidence type="ECO:0000313" key="1">
    <source>
        <dbReference type="EMBL" id="AUN98515.1"/>
    </source>
</evidence>
<accession>A0A2K9NTV0</accession>
<organism evidence="1 2">
    <name type="scientific">Bacteriovorax stolpii</name>
    <name type="common">Bdellovibrio stolpii</name>
    <dbReference type="NCBI Taxonomy" id="960"/>
    <lineage>
        <taxon>Bacteria</taxon>
        <taxon>Pseudomonadati</taxon>
        <taxon>Bdellovibrionota</taxon>
        <taxon>Bacteriovoracia</taxon>
        <taxon>Bacteriovoracales</taxon>
        <taxon>Bacteriovoracaceae</taxon>
        <taxon>Bacteriovorax</taxon>
    </lineage>
</organism>
<sequence length="266" mass="28191">MKGFIFLSLFFSSAFACENYQGQSFCVGDRAIADNADGSIVGVSKSKISIDFTGGSTTKKGVATFDISKVYLGKECSGDFCVNDKAVGGNLEGVIVGVSKDGVAINHKKESDKYSVIKTYLQKDSLVRKGCVEAYCANDSAVYKSFDGLIVGVNAKSSLVAISFVGGTSKYTGVGTYALKTVGVGKGCFQGYCYGDRAVSGAVDGVIVGVNPYRGQVSVLGKINGRPVIETNDIKNVTMRSLSENVHANDSKRMINTLSDFNHSFR</sequence>
<name>A0A2K9NTV0_BACTC</name>
<reference evidence="1 2" key="1">
    <citation type="submission" date="2018-01" db="EMBL/GenBank/DDBJ databases">
        <title>Complete genome sequence of Bacteriovorax stolpii DSM12778.</title>
        <authorList>
            <person name="Tang B."/>
            <person name="Chang J."/>
        </authorList>
    </citation>
    <scope>NUCLEOTIDE SEQUENCE [LARGE SCALE GENOMIC DNA]</scope>
    <source>
        <strain evidence="1 2">DSM 12778</strain>
    </source>
</reference>
<keyword evidence="2" id="KW-1185">Reference proteome</keyword>
<dbReference type="Proteomes" id="UP000235584">
    <property type="component" value="Chromosome"/>
</dbReference>
<gene>
    <name evidence="1" type="ORF">C0V70_10435</name>
</gene>
<dbReference type="KEGG" id="bsto:C0V70_10435"/>
<dbReference type="RefSeq" id="WP_102243806.1">
    <property type="nucleotide sequence ID" value="NZ_CP025704.1"/>
</dbReference>
<protein>
    <submittedName>
        <fullName evidence="1">Uncharacterized protein</fullName>
    </submittedName>
</protein>
<dbReference type="PROSITE" id="PS51257">
    <property type="entry name" value="PROKAR_LIPOPROTEIN"/>
    <property type="match status" value="1"/>
</dbReference>
<dbReference type="AlphaFoldDB" id="A0A2K9NTV0"/>
<evidence type="ECO:0000313" key="2">
    <source>
        <dbReference type="Proteomes" id="UP000235584"/>
    </source>
</evidence>